<protein>
    <recommendedName>
        <fullName evidence="3">Acyl dehydratase</fullName>
    </recommendedName>
</protein>
<dbReference type="InterPro" id="IPR029069">
    <property type="entry name" value="HotDog_dom_sf"/>
</dbReference>
<proteinExistence type="predicted"/>
<dbReference type="RefSeq" id="WP_092859864.1">
    <property type="nucleotide sequence ID" value="NZ_FOQH01000005.1"/>
</dbReference>
<reference evidence="1 2" key="1">
    <citation type="submission" date="2016-10" db="EMBL/GenBank/DDBJ databases">
        <authorList>
            <person name="de Groot N.N."/>
        </authorList>
    </citation>
    <scope>NUCLEOTIDE SEQUENCE [LARGE SCALE GENOMIC DNA]</scope>
    <source>
        <strain evidence="1 2">CGMCC 1.11030</strain>
    </source>
</reference>
<keyword evidence="2" id="KW-1185">Reference proteome</keyword>
<gene>
    <name evidence="1" type="ORF">SAMN05216258_1056</name>
</gene>
<evidence type="ECO:0008006" key="3">
    <source>
        <dbReference type="Google" id="ProtNLM"/>
    </source>
</evidence>
<organism evidence="1 2">
    <name type="scientific">Albimonas pacifica</name>
    <dbReference type="NCBI Taxonomy" id="1114924"/>
    <lineage>
        <taxon>Bacteria</taxon>
        <taxon>Pseudomonadati</taxon>
        <taxon>Pseudomonadota</taxon>
        <taxon>Alphaproteobacteria</taxon>
        <taxon>Rhodobacterales</taxon>
        <taxon>Paracoccaceae</taxon>
        <taxon>Albimonas</taxon>
    </lineage>
</organism>
<dbReference type="Gene3D" id="3.10.129.10">
    <property type="entry name" value="Hotdog Thioesterase"/>
    <property type="match status" value="1"/>
</dbReference>
<evidence type="ECO:0000313" key="2">
    <source>
        <dbReference type="Proteomes" id="UP000199377"/>
    </source>
</evidence>
<dbReference type="OrthoDB" id="8114072at2"/>
<dbReference type="AlphaFoldDB" id="A0A1I3G7C8"/>
<sequence length="146" mass="15638">MSGTDLMGPALKDTPWTFAEFPEGEPMAEVAVELNNERAALWAGLYGGPQAQPGEPAPRGLAVAAMMEAYIRAIQPRPPGNVHAGQTLTFFGKPKVGAVLTARFTVVKKELKKDRRWLTLGVEMFDAESGGDAKVLSGEILSIWAA</sequence>
<dbReference type="Proteomes" id="UP000199377">
    <property type="component" value="Unassembled WGS sequence"/>
</dbReference>
<evidence type="ECO:0000313" key="1">
    <source>
        <dbReference type="EMBL" id="SFI19408.1"/>
    </source>
</evidence>
<dbReference type="STRING" id="1114924.SAMN05216258_1056"/>
<dbReference type="SUPFAM" id="SSF54637">
    <property type="entry name" value="Thioesterase/thiol ester dehydrase-isomerase"/>
    <property type="match status" value="1"/>
</dbReference>
<dbReference type="EMBL" id="FOQH01000005">
    <property type="protein sequence ID" value="SFI19408.1"/>
    <property type="molecule type" value="Genomic_DNA"/>
</dbReference>
<accession>A0A1I3G7C8</accession>
<name>A0A1I3G7C8_9RHOB</name>